<evidence type="ECO:0000256" key="1">
    <source>
        <dbReference type="SAM" id="MobiDB-lite"/>
    </source>
</evidence>
<evidence type="ECO:0000313" key="4">
    <source>
        <dbReference type="Proteomes" id="UP001174691"/>
    </source>
</evidence>
<dbReference type="InterPro" id="IPR012337">
    <property type="entry name" value="RNaseH-like_sf"/>
</dbReference>
<name>A0AA38RNB3_9PEZI</name>
<proteinExistence type="predicted"/>
<dbReference type="Gene3D" id="3.30.420.10">
    <property type="entry name" value="Ribonuclease H-like superfamily/Ribonuclease H"/>
    <property type="match status" value="1"/>
</dbReference>
<dbReference type="EMBL" id="JANBVN010000123">
    <property type="protein sequence ID" value="KAJ9142308.1"/>
    <property type="molecule type" value="Genomic_DNA"/>
</dbReference>
<protein>
    <recommendedName>
        <fullName evidence="2">SAP domain-containing protein</fullName>
    </recommendedName>
</protein>
<dbReference type="GO" id="GO:0005739">
    <property type="term" value="C:mitochondrion"/>
    <property type="evidence" value="ECO:0007669"/>
    <property type="project" value="TreeGrafter"/>
</dbReference>
<dbReference type="PANTHER" id="PTHR28072">
    <property type="entry name" value="CRUCIFORM CUTTING ENDONUCLEASE 1, MITOCHONDRIAL-RELATED"/>
    <property type="match status" value="1"/>
</dbReference>
<feature type="domain" description="SAP" evidence="2">
    <location>
        <begin position="41"/>
        <end position="75"/>
    </location>
</feature>
<dbReference type="CDD" id="cd16963">
    <property type="entry name" value="CCE1"/>
    <property type="match status" value="1"/>
</dbReference>
<dbReference type="GO" id="GO:0000402">
    <property type="term" value="F:crossed form four-way junction DNA binding"/>
    <property type="evidence" value="ECO:0007669"/>
    <property type="project" value="TreeGrafter"/>
</dbReference>
<reference evidence="3" key="1">
    <citation type="submission" date="2022-07" db="EMBL/GenBank/DDBJ databases">
        <title>Fungi with potential for degradation of polypropylene.</title>
        <authorList>
            <person name="Gostincar C."/>
        </authorList>
    </citation>
    <scope>NUCLEOTIDE SEQUENCE</scope>
    <source>
        <strain evidence="3">EXF-13287</strain>
    </source>
</reference>
<dbReference type="InterPro" id="IPR039197">
    <property type="entry name" value="Mrs1/Cce1"/>
</dbReference>
<feature type="region of interest" description="Disordered" evidence="1">
    <location>
        <begin position="1"/>
        <end position="40"/>
    </location>
</feature>
<feature type="compositionally biased region" description="Basic residues" evidence="1">
    <location>
        <begin position="1"/>
        <end position="19"/>
    </location>
</feature>
<gene>
    <name evidence="3" type="ORF">NKR19_g7230</name>
</gene>
<sequence>MPPSRRKQPKKNKKKKKKTPSTEDARPNHELDSTAGSAASPFSLKLSELQELARSLGVSQTAPKSALIARLQDVFRDISRPPPDARILSIDLGIRNLAYALLTPGGSSTGASKPTVRAWNRVDLRTLSPVPQRQDPAPSQDFSPPSLSHLALNLVQTHLLPLAPTHILIEKQRFRSAGGSAVLEWTVRVNSLESMLYAIFATLKGLGQWEGVVIPVDPRRVGPFLLEDEGTGESQKTREPTAKTARAKGSKENKKLKIALVGSWLRDGRGVLFEGESESMKAAFMKRWLPKERKNKAAKEVEMRAEEEKRIDKLDDVADCLLQGVAWLRWEENKRKLVEELGKGL</sequence>
<dbReference type="PANTHER" id="PTHR28072:SF1">
    <property type="entry name" value="CRUCIFORM CUTTING ENDONUCLEASE 1, MITOCHONDRIAL-RELATED"/>
    <property type="match status" value="1"/>
</dbReference>
<dbReference type="InterPro" id="IPR003034">
    <property type="entry name" value="SAP_dom"/>
</dbReference>
<dbReference type="SUPFAM" id="SSF53098">
    <property type="entry name" value="Ribonuclease H-like"/>
    <property type="match status" value="1"/>
</dbReference>
<organism evidence="3 4">
    <name type="scientific">Coniochaeta hoffmannii</name>
    <dbReference type="NCBI Taxonomy" id="91930"/>
    <lineage>
        <taxon>Eukaryota</taxon>
        <taxon>Fungi</taxon>
        <taxon>Dikarya</taxon>
        <taxon>Ascomycota</taxon>
        <taxon>Pezizomycotina</taxon>
        <taxon>Sordariomycetes</taxon>
        <taxon>Sordariomycetidae</taxon>
        <taxon>Coniochaetales</taxon>
        <taxon>Coniochaetaceae</taxon>
        <taxon>Coniochaeta</taxon>
    </lineage>
</organism>
<comment type="caution">
    <text evidence="3">The sequence shown here is derived from an EMBL/GenBank/DDBJ whole genome shotgun (WGS) entry which is preliminary data.</text>
</comment>
<dbReference type="GO" id="GO:0004520">
    <property type="term" value="F:DNA endonuclease activity"/>
    <property type="evidence" value="ECO:0007669"/>
    <property type="project" value="TreeGrafter"/>
</dbReference>
<dbReference type="InterPro" id="IPR015242">
    <property type="entry name" value="Ydc2_cat"/>
</dbReference>
<accession>A0AA38RNB3</accession>
<dbReference type="InterPro" id="IPR036397">
    <property type="entry name" value="RNaseH_sf"/>
</dbReference>
<dbReference type="Proteomes" id="UP001174691">
    <property type="component" value="Unassembled WGS sequence"/>
</dbReference>
<dbReference type="AlphaFoldDB" id="A0AA38RNB3"/>
<dbReference type="GO" id="GO:0070336">
    <property type="term" value="F:flap-structured DNA binding"/>
    <property type="evidence" value="ECO:0007669"/>
    <property type="project" value="TreeGrafter"/>
</dbReference>
<dbReference type="GO" id="GO:0000403">
    <property type="term" value="F:Y-form DNA binding"/>
    <property type="evidence" value="ECO:0007669"/>
    <property type="project" value="TreeGrafter"/>
</dbReference>
<evidence type="ECO:0000313" key="3">
    <source>
        <dbReference type="EMBL" id="KAJ9142308.1"/>
    </source>
</evidence>
<feature type="region of interest" description="Disordered" evidence="1">
    <location>
        <begin position="225"/>
        <end position="250"/>
    </location>
</feature>
<keyword evidence="4" id="KW-1185">Reference proteome</keyword>
<dbReference type="PROSITE" id="PS50800">
    <property type="entry name" value="SAP"/>
    <property type="match status" value="1"/>
</dbReference>
<feature type="compositionally biased region" description="Basic and acidic residues" evidence="1">
    <location>
        <begin position="20"/>
        <end position="32"/>
    </location>
</feature>
<dbReference type="Pfam" id="PF09159">
    <property type="entry name" value="Ydc2-catalyt"/>
    <property type="match status" value="1"/>
</dbReference>
<evidence type="ECO:0000259" key="2">
    <source>
        <dbReference type="PROSITE" id="PS50800"/>
    </source>
</evidence>